<dbReference type="EMBL" id="DUZY01000007">
    <property type="protein sequence ID" value="DAD46138.1"/>
    <property type="molecule type" value="Genomic_DNA"/>
</dbReference>
<dbReference type="AlphaFoldDB" id="A0A822ZW36"/>
<reference evidence="1 2" key="1">
    <citation type="journal article" date="2020" name="Mol. Biol. Evol.">
        <title>Distinct Expression and Methylation Patterns for Genes with Different Fates following a Single Whole-Genome Duplication in Flowering Plants.</title>
        <authorList>
            <person name="Shi T."/>
            <person name="Rahmani R.S."/>
            <person name="Gugger P.F."/>
            <person name="Wang M."/>
            <person name="Li H."/>
            <person name="Zhang Y."/>
            <person name="Li Z."/>
            <person name="Wang Q."/>
            <person name="Van de Peer Y."/>
            <person name="Marchal K."/>
            <person name="Chen J."/>
        </authorList>
    </citation>
    <scope>NUCLEOTIDE SEQUENCE [LARGE SCALE GENOMIC DNA]</scope>
    <source>
        <tissue evidence="1">Leaf</tissue>
    </source>
</reference>
<proteinExistence type="predicted"/>
<accession>A0A822ZW36</accession>
<dbReference type="Proteomes" id="UP000607653">
    <property type="component" value="Unassembled WGS sequence"/>
</dbReference>
<sequence>MKSYSIMYELTSNSKMRLPMSIGENNERKENLMT</sequence>
<protein>
    <submittedName>
        <fullName evidence="1">Uncharacterized protein</fullName>
    </submittedName>
</protein>
<comment type="caution">
    <text evidence="1">The sequence shown here is derived from an EMBL/GenBank/DDBJ whole genome shotgun (WGS) entry which is preliminary data.</text>
</comment>
<gene>
    <name evidence="1" type="ORF">HUJ06_004368</name>
</gene>
<name>A0A822ZW36_NELNU</name>
<keyword evidence="2" id="KW-1185">Reference proteome</keyword>
<organism evidence="1 2">
    <name type="scientific">Nelumbo nucifera</name>
    <name type="common">Sacred lotus</name>
    <dbReference type="NCBI Taxonomy" id="4432"/>
    <lineage>
        <taxon>Eukaryota</taxon>
        <taxon>Viridiplantae</taxon>
        <taxon>Streptophyta</taxon>
        <taxon>Embryophyta</taxon>
        <taxon>Tracheophyta</taxon>
        <taxon>Spermatophyta</taxon>
        <taxon>Magnoliopsida</taxon>
        <taxon>Proteales</taxon>
        <taxon>Nelumbonaceae</taxon>
        <taxon>Nelumbo</taxon>
    </lineage>
</organism>
<evidence type="ECO:0000313" key="2">
    <source>
        <dbReference type="Proteomes" id="UP000607653"/>
    </source>
</evidence>
<evidence type="ECO:0000313" key="1">
    <source>
        <dbReference type="EMBL" id="DAD46138.1"/>
    </source>
</evidence>